<evidence type="ECO:0000313" key="2">
    <source>
        <dbReference type="Proteomes" id="UP000249754"/>
    </source>
</evidence>
<sequence>MIMEELQNPTTETQDMIDRKAAWIERMFDRLFTAVQQNPFATMLLLSVAMNFWQYSVLNEMNRLRIADITTLNEKINLAVEKGVEQELPKQLAPYKEKQDSNNRKLDTSLIHLNGTVESVRKYFNENKVKTKF</sequence>
<dbReference type="Proteomes" id="UP000249754">
    <property type="component" value="Unassembled WGS sequence"/>
</dbReference>
<organism evidence="1 2">
    <name type="scientific">Pedobacter cryoconitis</name>
    <dbReference type="NCBI Taxonomy" id="188932"/>
    <lineage>
        <taxon>Bacteria</taxon>
        <taxon>Pseudomonadati</taxon>
        <taxon>Bacteroidota</taxon>
        <taxon>Sphingobacteriia</taxon>
        <taxon>Sphingobacteriales</taxon>
        <taxon>Sphingobacteriaceae</taxon>
        <taxon>Pedobacter</taxon>
    </lineage>
</organism>
<comment type="caution">
    <text evidence="1">The sequence shown here is derived from an EMBL/GenBank/DDBJ whole genome shotgun (WGS) entry which is preliminary data.</text>
</comment>
<dbReference type="AlphaFoldDB" id="A0A327T6R5"/>
<gene>
    <name evidence="1" type="ORF">LY11_01021</name>
</gene>
<evidence type="ECO:0000313" key="1">
    <source>
        <dbReference type="EMBL" id="RAJ35774.1"/>
    </source>
</evidence>
<protein>
    <submittedName>
        <fullName evidence="1">Uncharacterized protein</fullName>
    </submittedName>
</protein>
<dbReference type="STRING" id="188932.AY601_0561"/>
<name>A0A327T6R5_9SPHI</name>
<accession>A0A327T6R5</accession>
<proteinExistence type="predicted"/>
<reference evidence="1 2" key="1">
    <citation type="submission" date="2018-06" db="EMBL/GenBank/DDBJ databases">
        <title>Genomic Encyclopedia of Archaeal and Bacterial Type Strains, Phase II (KMG-II): from individual species to whole genera.</title>
        <authorList>
            <person name="Goeker M."/>
        </authorList>
    </citation>
    <scope>NUCLEOTIDE SEQUENCE [LARGE SCALE GENOMIC DNA]</scope>
    <source>
        <strain evidence="1 2">DSM 14825</strain>
    </source>
</reference>
<dbReference type="EMBL" id="QLLR01000002">
    <property type="protein sequence ID" value="RAJ35774.1"/>
    <property type="molecule type" value="Genomic_DNA"/>
</dbReference>